<sequence>MLCAGSLEELVGAKIVDRPGRKIAGSEEGGTSSAEEADWAGTGPVEAGLDEATEESGGADGPSGLDAIKGNWAERGPVSVWTGSATGLDSKRGPVSN</sequence>
<gene>
    <name evidence="2" type="ORF">CRG98_033545</name>
</gene>
<organism evidence="2 3">
    <name type="scientific">Punica granatum</name>
    <name type="common">Pomegranate</name>
    <dbReference type="NCBI Taxonomy" id="22663"/>
    <lineage>
        <taxon>Eukaryota</taxon>
        <taxon>Viridiplantae</taxon>
        <taxon>Streptophyta</taxon>
        <taxon>Embryophyta</taxon>
        <taxon>Tracheophyta</taxon>
        <taxon>Spermatophyta</taxon>
        <taxon>Magnoliopsida</taxon>
        <taxon>eudicotyledons</taxon>
        <taxon>Gunneridae</taxon>
        <taxon>Pentapetalae</taxon>
        <taxon>rosids</taxon>
        <taxon>malvids</taxon>
        <taxon>Myrtales</taxon>
        <taxon>Lythraceae</taxon>
        <taxon>Punica</taxon>
    </lineage>
</organism>
<accession>A0A2I0IQZ6</accession>
<protein>
    <submittedName>
        <fullName evidence="2">Uncharacterized protein</fullName>
    </submittedName>
</protein>
<comment type="caution">
    <text evidence="2">The sequence shown here is derived from an EMBL/GenBank/DDBJ whole genome shotgun (WGS) entry which is preliminary data.</text>
</comment>
<evidence type="ECO:0000256" key="1">
    <source>
        <dbReference type="SAM" id="MobiDB-lite"/>
    </source>
</evidence>
<proteinExistence type="predicted"/>
<keyword evidence="3" id="KW-1185">Reference proteome</keyword>
<dbReference type="EMBL" id="PGOL01002674">
    <property type="protein sequence ID" value="PKI46090.1"/>
    <property type="molecule type" value="Genomic_DNA"/>
</dbReference>
<evidence type="ECO:0000313" key="3">
    <source>
        <dbReference type="Proteomes" id="UP000233551"/>
    </source>
</evidence>
<feature type="region of interest" description="Disordered" evidence="1">
    <location>
        <begin position="17"/>
        <end position="97"/>
    </location>
</feature>
<name>A0A2I0IQZ6_PUNGR</name>
<dbReference type="AlphaFoldDB" id="A0A2I0IQZ6"/>
<reference evidence="2 3" key="1">
    <citation type="submission" date="2017-11" db="EMBL/GenBank/DDBJ databases">
        <title>De-novo sequencing of pomegranate (Punica granatum L.) genome.</title>
        <authorList>
            <person name="Akparov Z."/>
            <person name="Amiraslanov A."/>
            <person name="Hajiyeva S."/>
            <person name="Abbasov M."/>
            <person name="Kaur K."/>
            <person name="Hamwieh A."/>
            <person name="Solovyev V."/>
            <person name="Salamov A."/>
            <person name="Braich B."/>
            <person name="Kosarev P."/>
            <person name="Mahmoud A."/>
            <person name="Hajiyev E."/>
            <person name="Babayeva S."/>
            <person name="Izzatullayeva V."/>
            <person name="Mammadov A."/>
            <person name="Mammadov A."/>
            <person name="Sharifova S."/>
            <person name="Ojaghi J."/>
            <person name="Eynullazada K."/>
            <person name="Bayramov B."/>
            <person name="Abdulazimova A."/>
            <person name="Shahmuradov I."/>
        </authorList>
    </citation>
    <scope>NUCLEOTIDE SEQUENCE [LARGE SCALE GENOMIC DNA]</scope>
    <source>
        <strain evidence="3">cv. AG2017</strain>
        <tissue evidence="2">Leaf</tissue>
    </source>
</reference>
<dbReference type="Proteomes" id="UP000233551">
    <property type="component" value="Unassembled WGS sequence"/>
</dbReference>
<evidence type="ECO:0000313" key="2">
    <source>
        <dbReference type="EMBL" id="PKI46090.1"/>
    </source>
</evidence>